<feature type="region of interest" description="Disordered" evidence="1">
    <location>
        <begin position="1"/>
        <end position="102"/>
    </location>
</feature>
<gene>
    <name evidence="2" type="ORF">B296_00007516</name>
</gene>
<dbReference type="AlphaFoldDB" id="A0A426ZWN3"/>
<accession>A0A426ZWN3</accession>
<feature type="compositionally biased region" description="Basic and acidic residues" evidence="1">
    <location>
        <begin position="89"/>
        <end position="102"/>
    </location>
</feature>
<sequence>MVVVTCVGRRGRWDGSNSKGGRGSGEGNSVIEESNRGVAGFSDSGVRRGRGSRGEGRGGSSGGNGKQHWSGGWRQVAAVRAGSNGDTASRGEEEKMASGWEEKRLWKGATAGALGIEDWEEDVAA</sequence>
<evidence type="ECO:0000313" key="2">
    <source>
        <dbReference type="EMBL" id="RRT68363.1"/>
    </source>
</evidence>
<evidence type="ECO:0000313" key="3">
    <source>
        <dbReference type="Proteomes" id="UP000287651"/>
    </source>
</evidence>
<dbReference type="EMBL" id="AMZH03004721">
    <property type="protein sequence ID" value="RRT68363.1"/>
    <property type="molecule type" value="Genomic_DNA"/>
</dbReference>
<protein>
    <submittedName>
        <fullName evidence="2">Uncharacterized protein</fullName>
    </submittedName>
</protein>
<organism evidence="2 3">
    <name type="scientific">Ensete ventricosum</name>
    <name type="common">Abyssinian banana</name>
    <name type="synonym">Musa ensete</name>
    <dbReference type="NCBI Taxonomy" id="4639"/>
    <lineage>
        <taxon>Eukaryota</taxon>
        <taxon>Viridiplantae</taxon>
        <taxon>Streptophyta</taxon>
        <taxon>Embryophyta</taxon>
        <taxon>Tracheophyta</taxon>
        <taxon>Spermatophyta</taxon>
        <taxon>Magnoliopsida</taxon>
        <taxon>Liliopsida</taxon>
        <taxon>Zingiberales</taxon>
        <taxon>Musaceae</taxon>
        <taxon>Ensete</taxon>
    </lineage>
</organism>
<name>A0A426ZWN3_ENSVE</name>
<dbReference type="Proteomes" id="UP000287651">
    <property type="component" value="Unassembled WGS sequence"/>
</dbReference>
<comment type="caution">
    <text evidence="2">The sequence shown here is derived from an EMBL/GenBank/DDBJ whole genome shotgun (WGS) entry which is preliminary data.</text>
</comment>
<proteinExistence type="predicted"/>
<evidence type="ECO:0000256" key="1">
    <source>
        <dbReference type="SAM" id="MobiDB-lite"/>
    </source>
</evidence>
<reference evidence="2 3" key="1">
    <citation type="journal article" date="2014" name="Agronomy (Basel)">
        <title>A Draft Genome Sequence for Ensete ventricosum, the Drought-Tolerant Tree Against Hunger.</title>
        <authorList>
            <person name="Harrison J."/>
            <person name="Moore K.A."/>
            <person name="Paszkiewicz K."/>
            <person name="Jones T."/>
            <person name="Grant M."/>
            <person name="Ambacheew D."/>
            <person name="Muzemil S."/>
            <person name="Studholme D.J."/>
        </authorList>
    </citation>
    <scope>NUCLEOTIDE SEQUENCE [LARGE SCALE GENOMIC DNA]</scope>
</reference>